<feature type="transmembrane region" description="Helical" evidence="1">
    <location>
        <begin position="6"/>
        <end position="28"/>
    </location>
</feature>
<evidence type="ECO:0008006" key="4">
    <source>
        <dbReference type="Google" id="ProtNLM"/>
    </source>
</evidence>
<keyword evidence="1" id="KW-0812">Transmembrane</keyword>
<gene>
    <name evidence="2" type="ORF">Pla110_06720</name>
</gene>
<keyword evidence="1" id="KW-1133">Transmembrane helix</keyword>
<dbReference type="EMBL" id="CP036281">
    <property type="protein sequence ID" value="QDU78968.1"/>
    <property type="molecule type" value="Genomic_DNA"/>
</dbReference>
<accession>A0A518CIA5</accession>
<proteinExistence type="predicted"/>
<keyword evidence="1" id="KW-0472">Membrane</keyword>
<evidence type="ECO:0000256" key="1">
    <source>
        <dbReference type="SAM" id="Phobius"/>
    </source>
</evidence>
<dbReference type="AlphaFoldDB" id="A0A518CIA5"/>
<protein>
    <recommendedName>
        <fullName evidence="4">YvrJ protein family protein</fullName>
    </recommendedName>
</protein>
<keyword evidence="3" id="KW-1185">Reference proteome</keyword>
<dbReference type="Proteomes" id="UP000317178">
    <property type="component" value="Chromosome"/>
</dbReference>
<evidence type="ECO:0000313" key="2">
    <source>
        <dbReference type="EMBL" id="QDU78968.1"/>
    </source>
</evidence>
<organism evidence="2 3">
    <name type="scientific">Polystyrenella longa</name>
    <dbReference type="NCBI Taxonomy" id="2528007"/>
    <lineage>
        <taxon>Bacteria</taxon>
        <taxon>Pseudomonadati</taxon>
        <taxon>Planctomycetota</taxon>
        <taxon>Planctomycetia</taxon>
        <taxon>Planctomycetales</taxon>
        <taxon>Planctomycetaceae</taxon>
        <taxon>Polystyrenella</taxon>
    </lineage>
</organism>
<dbReference type="KEGG" id="plon:Pla110_06720"/>
<evidence type="ECO:0000313" key="3">
    <source>
        <dbReference type="Proteomes" id="UP000317178"/>
    </source>
</evidence>
<name>A0A518CIA5_9PLAN</name>
<dbReference type="RefSeq" id="WP_144993156.1">
    <property type="nucleotide sequence ID" value="NZ_CP036281.1"/>
</dbReference>
<reference evidence="2 3" key="1">
    <citation type="submission" date="2019-02" db="EMBL/GenBank/DDBJ databases">
        <title>Deep-cultivation of Planctomycetes and their phenomic and genomic characterization uncovers novel biology.</title>
        <authorList>
            <person name="Wiegand S."/>
            <person name="Jogler M."/>
            <person name="Boedeker C."/>
            <person name="Pinto D."/>
            <person name="Vollmers J."/>
            <person name="Rivas-Marin E."/>
            <person name="Kohn T."/>
            <person name="Peeters S.H."/>
            <person name="Heuer A."/>
            <person name="Rast P."/>
            <person name="Oberbeckmann S."/>
            <person name="Bunk B."/>
            <person name="Jeske O."/>
            <person name="Meyerdierks A."/>
            <person name="Storesund J.E."/>
            <person name="Kallscheuer N."/>
            <person name="Luecker S."/>
            <person name="Lage O.M."/>
            <person name="Pohl T."/>
            <person name="Merkel B.J."/>
            <person name="Hornburger P."/>
            <person name="Mueller R.-W."/>
            <person name="Bruemmer F."/>
            <person name="Labrenz M."/>
            <person name="Spormann A.M."/>
            <person name="Op den Camp H."/>
            <person name="Overmann J."/>
            <person name="Amann R."/>
            <person name="Jetten M.S.M."/>
            <person name="Mascher T."/>
            <person name="Medema M.H."/>
            <person name="Devos D.P."/>
            <person name="Kaster A.-K."/>
            <person name="Ovreas L."/>
            <person name="Rohde M."/>
            <person name="Galperin M.Y."/>
            <person name="Jogler C."/>
        </authorList>
    </citation>
    <scope>NUCLEOTIDE SEQUENCE [LARGE SCALE GENOMIC DNA]</scope>
    <source>
        <strain evidence="2 3">Pla110</strain>
    </source>
</reference>
<sequence>MDVDALVTLTQTIGFPAVFLCALTFGGYQLGLKALEILEPNVQRIVDRHITFLDQLSNQLTKIDEIHSAVTEKKHEQEVRTRLNGPCEDH</sequence>